<keyword evidence="9" id="KW-0226">DNA condensation</keyword>
<proteinExistence type="inferred from homology"/>
<dbReference type="GO" id="GO:0000796">
    <property type="term" value="C:condensin complex"/>
    <property type="evidence" value="ECO:0007669"/>
    <property type="project" value="InterPro"/>
</dbReference>
<dbReference type="EMBL" id="JARPUR010000002">
    <property type="protein sequence ID" value="KAK4883490.1"/>
    <property type="molecule type" value="Genomic_DNA"/>
</dbReference>
<comment type="similarity">
    <text evidence="3">Belongs to the CND2 (condensin subunit 2) family.</text>
</comment>
<evidence type="ECO:0000256" key="10">
    <source>
        <dbReference type="ARBA" id="ARBA00023306"/>
    </source>
</evidence>
<gene>
    <name evidence="12" type="ORF">RN001_006809</name>
</gene>
<keyword evidence="8" id="KW-0498">Mitosis</keyword>
<keyword evidence="6" id="KW-0963">Cytoplasm</keyword>
<evidence type="ECO:0000256" key="1">
    <source>
        <dbReference type="ARBA" id="ARBA00004286"/>
    </source>
</evidence>
<dbReference type="Proteomes" id="UP001353858">
    <property type="component" value="Unassembled WGS sequence"/>
</dbReference>
<comment type="subcellular location">
    <subcellularLocation>
        <location evidence="1">Chromosome</location>
    </subcellularLocation>
    <subcellularLocation>
        <location evidence="2">Cytoplasm</location>
    </subcellularLocation>
</comment>
<feature type="compositionally biased region" description="Basic and acidic residues" evidence="11">
    <location>
        <begin position="51"/>
        <end position="63"/>
    </location>
</feature>
<dbReference type="GO" id="GO:0007076">
    <property type="term" value="P:mitotic chromosome condensation"/>
    <property type="evidence" value="ECO:0007669"/>
    <property type="project" value="InterPro"/>
</dbReference>
<dbReference type="Pfam" id="PF05786">
    <property type="entry name" value="Cnd2"/>
    <property type="match status" value="1"/>
</dbReference>
<evidence type="ECO:0000256" key="2">
    <source>
        <dbReference type="ARBA" id="ARBA00004496"/>
    </source>
</evidence>
<dbReference type="AlphaFoldDB" id="A0AAN7Q944"/>
<protein>
    <recommendedName>
        <fullName evidence="4">Condensin complex subunit 2</fullName>
    </recommendedName>
</protein>
<evidence type="ECO:0000256" key="11">
    <source>
        <dbReference type="SAM" id="MobiDB-lite"/>
    </source>
</evidence>
<dbReference type="PANTHER" id="PTHR13108">
    <property type="entry name" value="CONDENSIN COMPLEX SUBUNIT 2"/>
    <property type="match status" value="1"/>
</dbReference>
<dbReference type="InterPro" id="IPR022816">
    <property type="entry name" value="Condensin_barren_su2"/>
</dbReference>
<comment type="caution">
    <text evidence="12">The sequence shown here is derived from an EMBL/GenBank/DDBJ whole genome shotgun (WGS) entry which is preliminary data.</text>
</comment>
<dbReference type="PANTHER" id="PTHR13108:SF9">
    <property type="entry name" value="CONDENSIN COMPLEX SUBUNIT 2"/>
    <property type="match status" value="1"/>
</dbReference>
<dbReference type="GO" id="GO:0051301">
    <property type="term" value="P:cell division"/>
    <property type="evidence" value="ECO:0007669"/>
    <property type="project" value="UniProtKB-KW"/>
</dbReference>
<evidence type="ECO:0000256" key="3">
    <source>
        <dbReference type="ARBA" id="ARBA00009471"/>
    </source>
</evidence>
<organism evidence="12 13">
    <name type="scientific">Aquatica leii</name>
    <dbReference type="NCBI Taxonomy" id="1421715"/>
    <lineage>
        <taxon>Eukaryota</taxon>
        <taxon>Metazoa</taxon>
        <taxon>Ecdysozoa</taxon>
        <taxon>Arthropoda</taxon>
        <taxon>Hexapoda</taxon>
        <taxon>Insecta</taxon>
        <taxon>Pterygota</taxon>
        <taxon>Neoptera</taxon>
        <taxon>Endopterygota</taxon>
        <taxon>Coleoptera</taxon>
        <taxon>Polyphaga</taxon>
        <taxon>Elateriformia</taxon>
        <taxon>Elateroidea</taxon>
        <taxon>Lampyridae</taxon>
        <taxon>Luciolinae</taxon>
        <taxon>Aquatica</taxon>
    </lineage>
</organism>
<name>A0AAN7Q944_9COLE</name>
<evidence type="ECO:0000256" key="8">
    <source>
        <dbReference type="ARBA" id="ARBA00022776"/>
    </source>
</evidence>
<keyword evidence="5" id="KW-0158">Chromosome</keyword>
<keyword evidence="7" id="KW-0132">Cell division</keyword>
<evidence type="ECO:0000313" key="12">
    <source>
        <dbReference type="EMBL" id="KAK4883490.1"/>
    </source>
</evidence>
<evidence type="ECO:0000313" key="13">
    <source>
        <dbReference type="Proteomes" id="UP001353858"/>
    </source>
</evidence>
<sequence length="429" mass="48978">MQTVLMSKRQASETLQVAGSSLEASAKIYGIRVDDVYSNTLKLANNMARSNEQKDEGTSKENEEGVENEQNVRKRKRHHNEKTTVVKDPNTLIGDVPKVQSIFFRGPKDADLVATNLLSSTLPMHYTGSNFMLLSKKPAWLSTQKLKLSNDTKYSIPLNPVGKIQLCVPFQDFEIDEWCVEDESRLNLSVTEENIMDNDGLPIPQLDGSIPDIFESFFSNDYFYSDFKLDFGNKQICRLWAGPSHWKLKYICRSRCRFSGKNKNKRAVVKKRCALPVNFFEEGTPINKTKLCKGKLVSTDDNYVKCTLPGKFLLDNAVDRPLNLKPYICKTKEDVLKEPSKNVNISNTGKQIACTTQRECRRETLIDMPEMAQQTLIPYASKAKQMDMKKLKRSVWEILTNKDEMTDDINQQTVKKSSFLKFTKSYQAV</sequence>
<dbReference type="GO" id="GO:0003682">
    <property type="term" value="F:chromatin binding"/>
    <property type="evidence" value="ECO:0007669"/>
    <property type="project" value="TreeGrafter"/>
</dbReference>
<evidence type="ECO:0000256" key="6">
    <source>
        <dbReference type="ARBA" id="ARBA00022490"/>
    </source>
</evidence>
<accession>A0AAN7Q944</accession>
<evidence type="ECO:0000256" key="7">
    <source>
        <dbReference type="ARBA" id="ARBA00022618"/>
    </source>
</evidence>
<keyword evidence="10" id="KW-0131">Cell cycle</keyword>
<evidence type="ECO:0000256" key="4">
    <source>
        <dbReference type="ARBA" id="ARBA00016065"/>
    </source>
</evidence>
<reference evidence="13" key="1">
    <citation type="submission" date="2023-01" db="EMBL/GenBank/DDBJ databases">
        <title>Key to firefly adult light organ development and bioluminescence: homeobox transcription factors regulate luciferase expression and transportation to peroxisome.</title>
        <authorList>
            <person name="Fu X."/>
        </authorList>
    </citation>
    <scope>NUCLEOTIDE SEQUENCE [LARGE SCALE GENOMIC DNA]</scope>
</reference>
<keyword evidence="13" id="KW-1185">Reference proteome</keyword>
<evidence type="ECO:0000256" key="9">
    <source>
        <dbReference type="ARBA" id="ARBA00023067"/>
    </source>
</evidence>
<feature type="region of interest" description="Disordered" evidence="11">
    <location>
        <begin position="48"/>
        <end position="82"/>
    </location>
</feature>
<dbReference type="GO" id="GO:0005737">
    <property type="term" value="C:cytoplasm"/>
    <property type="evidence" value="ECO:0007669"/>
    <property type="project" value="UniProtKB-SubCell"/>
</dbReference>
<evidence type="ECO:0000256" key="5">
    <source>
        <dbReference type="ARBA" id="ARBA00022454"/>
    </source>
</evidence>